<evidence type="ECO:0000256" key="4">
    <source>
        <dbReference type="ARBA" id="ARBA00022729"/>
    </source>
</evidence>
<dbReference type="GO" id="GO:0052689">
    <property type="term" value="F:carboxylic ester hydrolase activity"/>
    <property type="evidence" value="ECO:0007669"/>
    <property type="project" value="UniProtKB-KW"/>
</dbReference>
<reference evidence="12 13" key="1">
    <citation type="submission" date="2018-11" db="EMBL/GenBank/DDBJ databases">
        <title>Rufibacter latericius sp. nov., isolated from water in Baiyang Lake.</title>
        <authorList>
            <person name="Yang Y."/>
        </authorList>
    </citation>
    <scope>NUCLEOTIDE SEQUENCE [LARGE SCALE GENOMIC DNA]</scope>
    <source>
        <strain evidence="12 13">MCC P1</strain>
    </source>
</reference>
<feature type="domain" description="Cadherin" evidence="11">
    <location>
        <begin position="588"/>
        <end position="692"/>
    </location>
</feature>
<dbReference type="InterPro" id="IPR026444">
    <property type="entry name" value="Secre_tail"/>
</dbReference>
<dbReference type="Gene3D" id="2.60.120.260">
    <property type="entry name" value="Galactose-binding domain-like"/>
    <property type="match status" value="1"/>
</dbReference>
<evidence type="ECO:0000256" key="5">
    <source>
        <dbReference type="ARBA" id="ARBA00022737"/>
    </source>
</evidence>
<dbReference type="Gene3D" id="3.40.50.1820">
    <property type="entry name" value="alpha/beta hydrolase"/>
    <property type="match status" value="1"/>
</dbReference>
<evidence type="ECO:0000256" key="6">
    <source>
        <dbReference type="ARBA" id="ARBA00022801"/>
    </source>
</evidence>
<dbReference type="GO" id="GO:0005509">
    <property type="term" value="F:calcium ion binding"/>
    <property type="evidence" value="ECO:0007669"/>
    <property type="project" value="InterPro"/>
</dbReference>
<keyword evidence="7" id="KW-0106">Calcium</keyword>
<dbReference type="InterPro" id="IPR054579">
    <property type="entry name" value="GCE-like_dom"/>
</dbReference>
<evidence type="ECO:0000256" key="9">
    <source>
        <dbReference type="ARBA" id="ARBA00022989"/>
    </source>
</evidence>
<dbReference type="Pfam" id="PF18962">
    <property type="entry name" value="Por_Secre_tail"/>
    <property type="match status" value="1"/>
</dbReference>
<proteinExistence type="predicted"/>
<dbReference type="GO" id="GO:0016020">
    <property type="term" value="C:membrane"/>
    <property type="evidence" value="ECO:0007669"/>
    <property type="project" value="UniProtKB-SubCell"/>
</dbReference>
<evidence type="ECO:0000256" key="3">
    <source>
        <dbReference type="ARBA" id="ARBA00022692"/>
    </source>
</evidence>
<evidence type="ECO:0000256" key="8">
    <source>
        <dbReference type="ARBA" id="ARBA00022889"/>
    </source>
</evidence>
<dbReference type="InterPro" id="IPR008979">
    <property type="entry name" value="Galactose-bd-like_sf"/>
</dbReference>
<name>A0A3M9MRK3_9BACT</name>
<dbReference type="InterPro" id="IPR050971">
    <property type="entry name" value="Cadherin-domain_protein"/>
</dbReference>
<dbReference type="CDD" id="cd11304">
    <property type="entry name" value="Cadherin_repeat"/>
    <property type="match status" value="2"/>
</dbReference>
<evidence type="ECO:0000313" key="12">
    <source>
        <dbReference type="EMBL" id="RNI28131.1"/>
    </source>
</evidence>
<dbReference type="InterPro" id="IPR002126">
    <property type="entry name" value="Cadherin-like_dom"/>
</dbReference>
<dbReference type="AlphaFoldDB" id="A0A3M9MRK3"/>
<dbReference type="RefSeq" id="WP_123134599.1">
    <property type="nucleotide sequence ID" value="NZ_RJJE01000017.1"/>
</dbReference>
<dbReference type="PANTHER" id="PTHR24025">
    <property type="entry name" value="DESMOGLEIN FAMILY MEMBER"/>
    <property type="match status" value="1"/>
</dbReference>
<evidence type="ECO:0000313" key="13">
    <source>
        <dbReference type="Proteomes" id="UP000271010"/>
    </source>
</evidence>
<keyword evidence="10" id="KW-0472">Membrane</keyword>
<dbReference type="Pfam" id="PF22244">
    <property type="entry name" value="GCE_fung"/>
    <property type="match status" value="1"/>
</dbReference>
<keyword evidence="13" id="KW-1185">Reference proteome</keyword>
<feature type="domain" description="Cadherin" evidence="11">
    <location>
        <begin position="711"/>
        <end position="787"/>
    </location>
</feature>
<evidence type="ECO:0000256" key="10">
    <source>
        <dbReference type="ARBA" id="ARBA00023136"/>
    </source>
</evidence>
<comment type="subcellular location">
    <subcellularLocation>
        <location evidence="1">Membrane</location>
    </subcellularLocation>
</comment>
<evidence type="ECO:0000256" key="1">
    <source>
        <dbReference type="ARBA" id="ARBA00004370"/>
    </source>
</evidence>
<dbReference type="InterPro" id="IPR029058">
    <property type="entry name" value="AB_hydrolase_fold"/>
</dbReference>
<dbReference type="Gene3D" id="2.60.40.60">
    <property type="entry name" value="Cadherins"/>
    <property type="match status" value="2"/>
</dbReference>
<evidence type="ECO:0000256" key="7">
    <source>
        <dbReference type="ARBA" id="ARBA00022837"/>
    </source>
</evidence>
<dbReference type="Pfam" id="PF00028">
    <property type="entry name" value="Cadherin"/>
    <property type="match status" value="1"/>
</dbReference>
<keyword evidence="8" id="KW-0130">Cell adhesion</keyword>
<dbReference type="SMART" id="SM00112">
    <property type="entry name" value="CA"/>
    <property type="match status" value="2"/>
</dbReference>
<sequence length="918" mass="97949">MIILFKYFLTIKAKKMKAKITLLALLLTIFCQGLQAQIPLVYTVENTGAGYTPPPLPSFDQLPAIEPLTDPFMWSDGSGRSTNFKDWARRRNEIRAEIEHYEIGKKPTRPETITASFAPSTNGGVLTVNVTVNGQTLTLTSQISLPAGSGPFPAVIGMNSPTGSLPSDIFTNRNVARITYNHNQVTTYYGASLSDPYYRLYPDQNLSNAGQYSAWAWGVSRLIDGLELVQSTLPIDLKHLAVTGCSYAGKMALFSGALDERIALTIAQESGGGGAPAWRVSETLGSVEKLGATDYNWFKDDMRQFAGSNVSKLPHDHHELMAMIAPRALLVTGNTDFEWLANPSAYVSARATHEVYKTLGIGDRFGFFIDGGHGHCAIPTGQRPAIEAFVEKFLLGNTSANTNVMVHPYAGIDHERWYKWWGTGKPVLPAEPLGRRIWLEAECATVGSDWNTVTDTNAANGSYVTVKPGLNSTAAAPSGAGATVVFPFTIDSAATYNFVARLNAPTANDDSYWIKIDNGPFVTVNGLATSGWQWVRVSSANLSPGQHTITIAYREDGAHLDKLLVTTSGATITGLGSPSINCGQAPAITPGQTFKVSESAANNTSIGHVLATDPDTATVLQQWQITGGTGASIFAIDATTGQLTVADNSSLDFESSTRSYTLNVTVTDGYFTSAAKTVTINLTNANDNAPVVSSGVSFSFNDATCNELGGITASDADDTNEPGFTTFQNWQIVGGTGAGKFTIDSQTGVVSIGTLSHRDLNQSSYTLSVVVSDGLHTSSPQTVMVTLPAKVTICHKGQLITISKLALVSHLQHGDCVGACGDGSTNTQRLAVASAQALQDDAVLIFPNPAIENINIMLGANSRNIQKIQLLDLTGRVVTETLVGEASIASIPRKNLRAGTYLIRLQGDTVTTQKIIIQ</sequence>
<dbReference type="Proteomes" id="UP000271010">
    <property type="component" value="Unassembled WGS sequence"/>
</dbReference>
<evidence type="ECO:0000259" key="11">
    <source>
        <dbReference type="PROSITE" id="PS50268"/>
    </source>
</evidence>
<dbReference type="InterPro" id="IPR041437">
    <property type="entry name" value="GH115_C"/>
</dbReference>
<dbReference type="PROSITE" id="PS50268">
    <property type="entry name" value="CADHERIN_2"/>
    <property type="match status" value="2"/>
</dbReference>
<dbReference type="NCBIfam" id="TIGR04183">
    <property type="entry name" value="Por_Secre_tail"/>
    <property type="match status" value="1"/>
</dbReference>
<dbReference type="Pfam" id="PF17829">
    <property type="entry name" value="GH115_C"/>
    <property type="match status" value="1"/>
</dbReference>
<dbReference type="GO" id="GO:0005911">
    <property type="term" value="C:cell-cell junction"/>
    <property type="evidence" value="ECO:0007669"/>
    <property type="project" value="TreeGrafter"/>
</dbReference>
<keyword evidence="9" id="KW-1133">Transmembrane helix</keyword>
<keyword evidence="4" id="KW-0732">Signal</keyword>
<dbReference type="SUPFAM" id="SSF53474">
    <property type="entry name" value="alpha/beta-Hydrolases"/>
    <property type="match status" value="1"/>
</dbReference>
<dbReference type="GO" id="GO:0007156">
    <property type="term" value="P:homophilic cell adhesion via plasma membrane adhesion molecules"/>
    <property type="evidence" value="ECO:0007669"/>
    <property type="project" value="InterPro"/>
</dbReference>
<gene>
    <name evidence="12" type="ORF">EFA69_18830</name>
</gene>
<dbReference type="SUPFAM" id="SSF49785">
    <property type="entry name" value="Galactose-binding domain-like"/>
    <property type="match status" value="1"/>
</dbReference>
<keyword evidence="6" id="KW-0378">Hydrolase</keyword>
<protein>
    <submittedName>
        <fullName evidence="12">T9SS C-terminal target domain-containing protein</fullName>
    </submittedName>
</protein>
<keyword evidence="3" id="KW-0812">Transmembrane</keyword>
<keyword evidence="5" id="KW-0677">Repeat</keyword>
<dbReference type="EMBL" id="RJJE01000017">
    <property type="protein sequence ID" value="RNI28131.1"/>
    <property type="molecule type" value="Genomic_DNA"/>
</dbReference>
<keyword evidence="2" id="KW-0719">Serine esterase</keyword>
<comment type="caution">
    <text evidence="12">The sequence shown here is derived from an EMBL/GenBank/DDBJ whole genome shotgun (WGS) entry which is preliminary data.</text>
</comment>
<dbReference type="PANTHER" id="PTHR24025:SF23">
    <property type="entry name" value="NEURAL-CADHERIN"/>
    <property type="match status" value="1"/>
</dbReference>
<dbReference type="SUPFAM" id="SSF49313">
    <property type="entry name" value="Cadherin-like"/>
    <property type="match status" value="2"/>
</dbReference>
<accession>A0A3M9MRK3</accession>
<evidence type="ECO:0000256" key="2">
    <source>
        <dbReference type="ARBA" id="ARBA00022487"/>
    </source>
</evidence>
<dbReference type="CDD" id="cd02795">
    <property type="entry name" value="CBM6-CBM35-CBM36_like"/>
    <property type="match status" value="1"/>
</dbReference>
<dbReference type="InterPro" id="IPR015919">
    <property type="entry name" value="Cadherin-like_sf"/>
</dbReference>
<dbReference type="OrthoDB" id="9809261at2"/>
<organism evidence="12 13">
    <name type="scientific">Rufibacter immobilis</name>
    <dbReference type="NCBI Taxonomy" id="1348778"/>
    <lineage>
        <taxon>Bacteria</taxon>
        <taxon>Pseudomonadati</taxon>
        <taxon>Bacteroidota</taxon>
        <taxon>Cytophagia</taxon>
        <taxon>Cytophagales</taxon>
        <taxon>Hymenobacteraceae</taxon>
        <taxon>Rufibacter</taxon>
    </lineage>
</organism>